<proteinExistence type="inferred from homology"/>
<dbReference type="AlphaFoldDB" id="E6UEG7"/>
<evidence type="ECO:0000256" key="10">
    <source>
        <dbReference type="SAM" id="MobiDB-lite"/>
    </source>
</evidence>
<dbReference type="InterPro" id="IPR004869">
    <property type="entry name" value="MMPL_dom"/>
</dbReference>
<organism evidence="13 14">
    <name type="scientific">Ruminococcus albus (strain ATCC 27210 / DSM 20455 / JCM 14654 / NCDO 2250 / 7)</name>
    <dbReference type="NCBI Taxonomy" id="697329"/>
    <lineage>
        <taxon>Bacteria</taxon>
        <taxon>Bacillati</taxon>
        <taxon>Bacillota</taxon>
        <taxon>Clostridia</taxon>
        <taxon>Eubacteriales</taxon>
        <taxon>Oscillospiraceae</taxon>
        <taxon>Ruminococcus</taxon>
    </lineage>
</organism>
<evidence type="ECO:0000259" key="12">
    <source>
        <dbReference type="Pfam" id="PF22599"/>
    </source>
</evidence>
<dbReference type="Pfam" id="PF03176">
    <property type="entry name" value="MMPL"/>
    <property type="match status" value="1"/>
</dbReference>
<dbReference type="InterPro" id="IPR055344">
    <property type="entry name" value="SecD_SecF_C_bact"/>
</dbReference>
<feature type="region of interest" description="Disordered" evidence="10">
    <location>
        <begin position="68"/>
        <end position="91"/>
    </location>
</feature>
<dbReference type="HOGENOM" id="CLU_007894_4_2_9"/>
<dbReference type="InterPro" id="IPR022813">
    <property type="entry name" value="SecD/SecF_arch_bac"/>
</dbReference>
<evidence type="ECO:0000256" key="9">
    <source>
        <dbReference type="HAMAP-Rule" id="MF_01463"/>
    </source>
</evidence>
<dbReference type="GO" id="GO:0005886">
    <property type="term" value="C:plasma membrane"/>
    <property type="evidence" value="ECO:0007669"/>
    <property type="project" value="UniProtKB-SubCell"/>
</dbReference>
<evidence type="ECO:0000256" key="8">
    <source>
        <dbReference type="ARBA" id="ARBA00023136"/>
    </source>
</evidence>
<dbReference type="NCBIfam" id="TIGR00916">
    <property type="entry name" value="2A0604s01"/>
    <property type="match status" value="1"/>
</dbReference>
<dbReference type="KEGG" id="ral:Rumal_0367"/>
<comment type="caution">
    <text evidence="9">Lacks conserved residue(s) required for the propagation of feature annotation.</text>
</comment>
<accession>E6UEG7</accession>
<keyword evidence="6 9" id="KW-1133">Transmembrane helix</keyword>
<evidence type="ECO:0000256" key="1">
    <source>
        <dbReference type="ARBA" id="ARBA00004141"/>
    </source>
</evidence>
<gene>
    <name evidence="9" type="primary">secD</name>
    <name evidence="13" type="ordered locus">Rumal_0367</name>
</gene>
<dbReference type="STRING" id="697329.Rumal_0367"/>
<dbReference type="Gene3D" id="3.30.70.3400">
    <property type="match status" value="1"/>
</dbReference>
<comment type="function">
    <text evidence="9">Part of the Sec protein translocase complex. Interacts with the SecYEG preprotein conducting channel. SecDF uses the proton motive force (PMF) to complete protein translocation after the ATP-dependent function of SecA.</text>
</comment>
<feature type="domain" description="Membrane transport protein MMPL" evidence="11">
    <location>
        <begin position="281"/>
        <end position="414"/>
    </location>
</feature>
<dbReference type="GO" id="GO:0015450">
    <property type="term" value="F:protein-transporting ATPase activity"/>
    <property type="evidence" value="ECO:0007669"/>
    <property type="project" value="InterPro"/>
</dbReference>
<comment type="similarity">
    <text evidence="9">Belongs to the SecD/SecF family. SecD subfamily.</text>
</comment>
<sequence length="492" mass="53025">MRKITKPVFFIVLLLILGFAYLTYAGIHHYYGDIRRSYIKGVDEIRWGIDIQGGVNATFEPEINNEDAELTDAESDAHLTDDDTDADKEKDTKITNDDMDAAKAVIEQRLVSLNITDSEVYADYTKHRIMVSFPWQSGEDNFDPAEAISELGDTAQLIFAKGTDQPTGVDDPNVVLTGNDVEKAEAQPYQNKDTGENSWVVALKLSKSGQQAFADATTELAGNGQISIWMDDTSISAPNVNEPILDGECTITGDFTYESAKSLADKINAGALPFNLRSTSTNIISASLGEGAKRAMTIAGIIAFILVAIYMMIVYKLPGFVASIALLGQAAGSLACISGFFGNIDSFTLTIPGIAGIILAIGMGVDANVIVSERIKEELNNGKTLNGAIELGYKRAWAAVFDGNITVVFVAVILMGAFGPTDSVFGTLLKPLFMAFGASTAGTIYSLGYTLLVGIILNFFFGIFCSRLMLSSLSKFKALKKRKLYGGVEKND</sequence>
<keyword evidence="3 9" id="KW-1003">Cell membrane</keyword>
<name>E6UEG7_RUMA7</name>
<evidence type="ECO:0000256" key="6">
    <source>
        <dbReference type="ARBA" id="ARBA00022989"/>
    </source>
</evidence>
<dbReference type="InterPro" id="IPR054384">
    <property type="entry name" value="SecDF_P1_head"/>
</dbReference>
<dbReference type="Gene3D" id="1.20.1640.10">
    <property type="entry name" value="Multidrug efflux transporter AcrB transmembrane domain"/>
    <property type="match status" value="1"/>
</dbReference>
<reference evidence="13 14" key="1">
    <citation type="journal article" date="2011" name="J. Bacteriol.">
        <title>Complete genome of the cellulolytic ruminal bacterium Ruminococcus albus 7.</title>
        <authorList>
            <person name="Suen G."/>
            <person name="Stevenson D.M."/>
            <person name="Bruce D.C."/>
            <person name="Chertkov O."/>
            <person name="Copeland A."/>
            <person name="Cheng J.F."/>
            <person name="Detter C."/>
            <person name="Detter J.C."/>
            <person name="Goodwin L.A."/>
            <person name="Han C.S."/>
            <person name="Hauser L.J."/>
            <person name="Ivanova N.N."/>
            <person name="Kyrpides N.C."/>
            <person name="Land M.L."/>
            <person name="Lapidus A."/>
            <person name="Lucas S."/>
            <person name="Ovchinnikova G."/>
            <person name="Pitluck S."/>
            <person name="Tapia R."/>
            <person name="Woyke T."/>
            <person name="Boyum J."/>
            <person name="Mead D."/>
            <person name="Weimer P.J."/>
        </authorList>
    </citation>
    <scope>NUCLEOTIDE SEQUENCE [LARGE SCALE GENOMIC DNA]</scope>
    <source>
        <strain evidence="14">ATCC 27210 / DSM 20455 / JCM 14654 / NCDO 2250 / 7</strain>
    </source>
</reference>
<dbReference type="eggNOG" id="COG0342">
    <property type="taxonomic scope" value="Bacteria"/>
</dbReference>
<evidence type="ECO:0000313" key="13">
    <source>
        <dbReference type="EMBL" id="ADU20922.1"/>
    </source>
</evidence>
<dbReference type="PANTHER" id="PTHR30081">
    <property type="entry name" value="PROTEIN-EXPORT MEMBRANE PROTEIN SEC"/>
    <property type="match status" value="1"/>
</dbReference>
<dbReference type="OrthoDB" id="9805019at2"/>
<dbReference type="InterPro" id="IPR005791">
    <property type="entry name" value="SecD"/>
</dbReference>
<protein>
    <recommendedName>
        <fullName evidence="9">Protein translocase subunit SecD</fullName>
    </recommendedName>
</protein>
<evidence type="ECO:0000313" key="14">
    <source>
        <dbReference type="Proteomes" id="UP000006919"/>
    </source>
</evidence>
<keyword evidence="8 9" id="KW-0472">Membrane</keyword>
<dbReference type="GO" id="GO:0065002">
    <property type="term" value="P:intracellular protein transmembrane transport"/>
    <property type="evidence" value="ECO:0007669"/>
    <property type="project" value="UniProtKB-UniRule"/>
</dbReference>
<dbReference type="Proteomes" id="UP000006919">
    <property type="component" value="Chromosome"/>
</dbReference>
<evidence type="ECO:0000256" key="5">
    <source>
        <dbReference type="ARBA" id="ARBA00022927"/>
    </source>
</evidence>
<feature type="transmembrane region" description="Helical" evidence="9">
    <location>
        <begin position="347"/>
        <end position="371"/>
    </location>
</feature>
<evidence type="ECO:0000256" key="2">
    <source>
        <dbReference type="ARBA" id="ARBA00022448"/>
    </source>
</evidence>
<dbReference type="SUPFAM" id="SSF82866">
    <property type="entry name" value="Multidrug efflux transporter AcrB transmembrane domain"/>
    <property type="match status" value="1"/>
</dbReference>
<keyword evidence="4 9" id="KW-0812">Transmembrane</keyword>
<evidence type="ECO:0000259" key="11">
    <source>
        <dbReference type="Pfam" id="PF03176"/>
    </source>
</evidence>
<dbReference type="GO" id="GO:0006605">
    <property type="term" value="P:protein targeting"/>
    <property type="evidence" value="ECO:0007669"/>
    <property type="project" value="UniProtKB-UniRule"/>
</dbReference>
<feature type="domain" description="SecDF P1 head subdomain" evidence="12">
    <location>
        <begin position="171"/>
        <end position="273"/>
    </location>
</feature>
<dbReference type="PANTHER" id="PTHR30081:SF1">
    <property type="entry name" value="PROTEIN TRANSLOCASE SUBUNIT SECD"/>
    <property type="match status" value="1"/>
</dbReference>
<comment type="subcellular location">
    <subcellularLocation>
        <location evidence="9">Cell membrane</location>
        <topology evidence="9">Multi-pass membrane protein</topology>
    </subcellularLocation>
    <subcellularLocation>
        <location evidence="1">Membrane</location>
        <topology evidence="1">Multi-pass membrane protein</topology>
    </subcellularLocation>
</comment>
<feature type="transmembrane region" description="Helical" evidence="9">
    <location>
        <begin position="320"/>
        <end position="341"/>
    </location>
</feature>
<feature type="transmembrane region" description="Helical" evidence="9">
    <location>
        <begin position="444"/>
        <end position="470"/>
    </location>
</feature>
<evidence type="ECO:0000256" key="3">
    <source>
        <dbReference type="ARBA" id="ARBA00022475"/>
    </source>
</evidence>
<dbReference type="EMBL" id="CP002403">
    <property type="protein sequence ID" value="ADU20922.1"/>
    <property type="molecule type" value="Genomic_DNA"/>
</dbReference>
<evidence type="ECO:0000256" key="4">
    <source>
        <dbReference type="ARBA" id="ARBA00022692"/>
    </source>
</evidence>
<dbReference type="HAMAP" id="MF_01463_B">
    <property type="entry name" value="SecD_B"/>
    <property type="match status" value="1"/>
</dbReference>
<dbReference type="RefSeq" id="WP_013497114.1">
    <property type="nucleotide sequence ID" value="NC_014833.1"/>
</dbReference>
<dbReference type="Gene3D" id="3.30.1360.200">
    <property type="match status" value="1"/>
</dbReference>
<keyword evidence="5 9" id="KW-0653">Protein transport</keyword>
<keyword evidence="2 9" id="KW-0813">Transport</keyword>
<comment type="subunit">
    <text evidence="9">Forms a complex with SecF. Part of the essential Sec protein translocation apparatus which comprises SecA, SecYEG and auxiliary proteins SecDF. Other proteins may also be involved.</text>
</comment>
<evidence type="ECO:0000256" key="7">
    <source>
        <dbReference type="ARBA" id="ARBA00023010"/>
    </source>
</evidence>
<keyword evidence="7 9" id="KW-0811">Translocation</keyword>
<dbReference type="GO" id="GO:0043952">
    <property type="term" value="P:protein transport by the Sec complex"/>
    <property type="evidence" value="ECO:0007669"/>
    <property type="project" value="UniProtKB-UniRule"/>
</dbReference>
<feature type="transmembrane region" description="Helical" evidence="9">
    <location>
        <begin position="396"/>
        <end position="418"/>
    </location>
</feature>
<feature type="transmembrane region" description="Helical" evidence="9">
    <location>
        <begin position="295"/>
        <end position="313"/>
    </location>
</feature>
<dbReference type="Pfam" id="PF22599">
    <property type="entry name" value="SecDF_P1_head"/>
    <property type="match status" value="1"/>
</dbReference>
<feature type="compositionally biased region" description="Basic and acidic residues" evidence="10">
    <location>
        <begin position="75"/>
        <end position="91"/>
    </location>
</feature>